<proteinExistence type="predicted"/>
<dbReference type="GO" id="GO:0004386">
    <property type="term" value="F:helicase activity"/>
    <property type="evidence" value="ECO:0007669"/>
    <property type="project" value="UniProtKB-KW"/>
</dbReference>
<name>A0A834THN2_9FABA</name>
<dbReference type="Proteomes" id="UP000634136">
    <property type="component" value="Unassembled WGS sequence"/>
</dbReference>
<keyword evidence="1" id="KW-0067">ATP-binding</keyword>
<keyword evidence="1" id="KW-0347">Helicase</keyword>
<keyword evidence="1" id="KW-0547">Nucleotide-binding</keyword>
<dbReference type="AlphaFoldDB" id="A0A834THN2"/>
<organism evidence="1 2">
    <name type="scientific">Senna tora</name>
    <dbReference type="NCBI Taxonomy" id="362788"/>
    <lineage>
        <taxon>Eukaryota</taxon>
        <taxon>Viridiplantae</taxon>
        <taxon>Streptophyta</taxon>
        <taxon>Embryophyta</taxon>
        <taxon>Tracheophyta</taxon>
        <taxon>Spermatophyta</taxon>
        <taxon>Magnoliopsida</taxon>
        <taxon>eudicotyledons</taxon>
        <taxon>Gunneridae</taxon>
        <taxon>Pentapetalae</taxon>
        <taxon>rosids</taxon>
        <taxon>fabids</taxon>
        <taxon>Fabales</taxon>
        <taxon>Fabaceae</taxon>
        <taxon>Caesalpinioideae</taxon>
        <taxon>Cassia clade</taxon>
        <taxon>Senna</taxon>
    </lineage>
</organism>
<evidence type="ECO:0000313" key="1">
    <source>
        <dbReference type="EMBL" id="KAF7821326.1"/>
    </source>
</evidence>
<keyword evidence="2" id="KW-1185">Reference proteome</keyword>
<reference evidence="1" key="1">
    <citation type="submission" date="2020-09" db="EMBL/GenBank/DDBJ databases">
        <title>Genome-Enabled Discovery of Anthraquinone Biosynthesis in Senna tora.</title>
        <authorList>
            <person name="Kang S.-H."/>
            <person name="Pandey R.P."/>
            <person name="Lee C.-M."/>
            <person name="Sim J.-S."/>
            <person name="Jeong J.-T."/>
            <person name="Choi B.-S."/>
            <person name="Jung M."/>
            <person name="Ginzburg D."/>
            <person name="Zhao K."/>
            <person name="Won S.Y."/>
            <person name="Oh T.-J."/>
            <person name="Yu Y."/>
            <person name="Kim N.-H."/>
            <person name="Lee O.R."/>
            <person name="Lee T.-H."/>
            <person name="Bashyal P."/>
            <person name="Kim T.-S."/>
            <person name="Lee W.-H."/>
            <person name="Kawkins C."/>
            <person name="Kim C.-K."/>
            <person name="Kim J.S."/>
            <person name="Ahn B.O."/>
            <person name="Rhee S.Y."/>
            <person name="Sohng J.K."/>
        </authorList>
    </citation>
    <scope>NUCLEOTIDE SEQUENCE</scope>
    <source>
        <tissue evidence="1">Leaf</tissue>
    </source>
</reference>
<keyword evidence="1" id="KW-0378">Hydrolase</keyword>
<protein>
    <submittedName>
        <fullName evidence="1">Putative RNA helicase SDE3</fullName>
    </submittedName>
</protein>
<sequence length="222" mass="25232">MKVFSSYGIQSLGSKPSYTVVFFFSYIPNEKDPVEISVPFLVVCGKPQSVFVGDTIADSITNKNPTSEPMDLWSVHILASNPEDSFTLSLMEPPSANSNVDSVEDFLESFYLEDRMPGEILKLWLSCKTKEMGLHTSVVYFDAGDVKIERVVFLLVEDEISHSLGSGKPFSNKRKKYKSIVDTFLGWRKFLNTKLNFIHITFPRTLEICLRARRFLIPLKEV</sequence>
<evidence type="ECO:0000313" key="2">
    <source>
        <dbReference type="Proteomes" id="UP000634136"/>
    </source>
</evidence>
<accession>A0A834THN2</accession>
<gene>
    <name evidence="1" type="ORF">G2W53_026781</name>
</gene>
<dbReference type="EMBL" id="JAAIUW010000008">
    <property type="protein sequence ID" value="KAF7821326.1"/>
    <property type="molecule type" value="Genomic_DNA"/>
</dbReference>
<comment type="caution">
    <text evidence="1">The sequence shown here is derived from an EMBL/GenBank/DDBJ whole genome shotgun (WGS) entry which is preliminary data.</text>
</comment>
<dbReference type="OrthoDB" id="6513042at2759"/>